<name>A0A6J4J437_9BACT</name>
<dbReference type="AlphaFoldDB" id="A0A6J4J437"/>
<accession>A0A6J4J437</accession>
<proteinExistence type="predicted"/>
<evidence type="ECO:0000313" key="1">
    <source>
        <dbReference type="EMBL" id="CAA9267272.1"/>
    </source>
</evidence>
<protein>
    <submittedName>
        <fullName evidence="1">Uncharacterized protein</fullName>
    </submittedName>
</protein>
<gene>
    <name evidence="1" type="ORF">AVDCRST_MAG42-3051</name>
</gene>
<dbReference type="EMBL" id="CADCTA010000111">
    <property type="protein sequence ID" value="CAA9267272.1"/>
    <property type="molecule type" value="Genomic_DNA"/>
</dbReference>
<feature type="non-terminal residue" evidence="1">
    <location>
        <position position="1"/>
    </location>
</feature>
<organism evidence="1">
    <name type="scientific">uncultured Chthoniobacterales bacterium</name>
    <dbReference type="NCBI Taxonomy" id="1836801"/>
    <lineage>
        <taxon>Bacteria</taxon>
        <taxon>Pseudomonadati</taxon>
        <taxon>Verrucomicrobiota</taxon>
        <taxon>Spartobacteria</taxon>
        <taxon>Chthoniobacterales</taxon>
        <taxon>environmental samples</taxon>
    </lineage>
</organism>
<sequence length="37" mass="4127">ATLSARRTGCLVDNQKHRRARCFCSGHRPQVRGGCDL</sequence>
<feature type="non-terminal residue" evidence="1">
    <location>
        <position position="37"/>
    </location>
</feature>
<reference evidence="1" key="1">
    <citation type="submission" date="2020-02" db="EMBL/GenBank/DDBJ databases">
        <authorList>
            <person name="Meier V. D."/>
        </authorList>
    </citation>
    <scope>NUCLEOTIDE SEQUENCE</scope>
    <source>
        <strain evidence="1">AVDCRST_MAG42</strain>
    </source>
</reference>